<dbReference type="Proteomes" id="UP001374535">
    <property type="component" value="Chromosome 7"/>
</dbReference>
<dbReference type="AlphaFoldDB" id="A0AAQ3RPB0"/>
<name>A0AAQ3RPB0_VIGMU</name>
<accession>A0AAQ3RPB0</accession>
<dbReference type="EMBL" id="CP144694">
    <property type="protein sequence ID" value="WVZ02739.1"/>
    <property type="molecule type" value="Genomic_DNA"/>
</dbReference>
<gene>
    <name evidence="2" type="ORF">V8G54_023545</name>
</gene>
<feature type="region of interest" description="Disordered" evidence="1">
    <location>
        <begin position="53"/>
        <end position="105"/>
    </location>
</feature>
<feature type="compositionally biased region" description="Basic residues" evidence="1">
    <location>
        <begin position="84"/>
        <end position="100"/>
    </location>
</feature>
<protein>
    <submittedName>
        <fullName evidence="2">Uncharacterized protein</fullName>
    </submittedName>
</protein>
<evidence type="ECO:0000256" key="1">
    <source>
        <dbReference type="SAM" id="MobiDB-lite"/>
    </source>
</evidence>
<evidence type="ECO:0000313" key="2">
    <source>
        <dbReference type="EMBL" id="WVZ02739.1"/>
    </source>
</evidence>
<proteinExistence type="predicted"/>
<evidence type="ECO:0000313" key="3">
    <source>
        <dbReference type="Proteomes" id="UP001374535"/>
    </source>
</evidence>
<reference evidence="2 3" key="1">
    <citation type="journal article" date="2023" name="Life. Sci Alliance">
        <title>Evolutionary insights into 3D genome organization and epigenetic landscape of Vigna mungo.</title>
        <authorList>
            <person name="Junaid A."/>
            <person name="Singh B."/>
            <person name="Bhatia S."/>
        </authorList>
    </citation>
    <scope>NUCLEOTIDE SEQUENCE [LARGE SCALE GENOMIC DNA]</scope>
    <source>
        <strain evidence="2">Urdbean</strain>
    </source>
</reference>
<keyword evidence="3" id="KW-1185">Reference proteome</keyword>
<sequence>MQEEDEHLPPVLRRWRFRSPESFPRRRLSSPPTLSQPSGYFLCRILLSYPSPGSDPRNSPCRGNPQESLISQGKPVDTFSHSTPLRRRATRPRASSRRLKPPVPGSHDQWCPLPLLLTTERGWSLTFRLAHRFRRKKTRTLL</sequence>
<organism evidence="2 3">
    <name type="scientific">Vigna mungo</name>
    <name type="common">Black gram</name>
    <name type="synonym">Phaseolus mungo</name>
    <dbReference type="NCBI Taxonomy" id="3915"/>
    <lineage>
        <taxon>Eukaryota</taxon>
        <taxon>Viridiplantae</taxon>
        <taxon>Streptophyta</taxon>
        <taxon>Embryophyta</taxon>
        <taxon>Tracheophyta</taxon>
        <taxon>Spermatophyta</taxon>
        <taxon>Magnoliopsida</taxon>
        <taxon>eudicotyledons</taxon>
        <taxon>Gunneridae</taxon>
        <taxon>Pentapetalae</taxon>
        <taxon>rosids</taxon>
        <taxon>fabids</taxon>
        <taxon>Fabales</taxon>
        <taxon>Fabaceae</taxon>
        <taxon>Papilionoideae</taxon>
        <taxon>50 kb inversion clade</taxon>
        <taxon>NPAAA clade</taxon>
        <taxon>indigoferoid/millettioid clade</taxon>
        <taxon>Phaseoleae</taxon>
        <taxon>Vigna</taxon>
    </lineage>
</organism>